<feature type="transmembrane region" description="Helical" evidence="2">
    <location>
        <begin position="96"/>
        <end position="118"/>
    </location>
</feature>
<keyword evidence="4" id="KW-1185">Reference proteome</keyword>
<evidence type="ECO:0000256" key="2">
    <source>
        <dbReference type="SAM" id="Phobius"/>
    </source>
</evidence>
<dbReference type="Proteomes" id="UP001457282">
    <property type="component" value="Unassembled WGS sequence"/>
</dbReference>
<proteinExistence type="predicted"/>
<name>A0AAW1VNH5_RUBAR</name>
<evidence type="ECO:0000256" key="1">
    <source>
        <dbReference type="SAM" id="MobiDB-lite"/>
    </source>
</evidence>
<comment type="caution">
    <text evidence="3">The sequence shown here is derived from an EMBL/GenBank/DDBJ whole genome shotgun (WGS) entry which is preliminary data.</text>
</comment>
<organism evidence="3 4">
    <name type="scientific">Rubus argutus</name>
    <name type="common">Southern blackberry</name>
    <dbReference type="NCBI Taxonomy" id="59490"/>
    <lineage>
        <taxon>Eukaryota</taxon>
        <taxon>Viridiplantae</taxon>
        <taxon>Streptophyta</taxon>
        <taxon>Embryophyta</taxon>
        <taxon>Tracheophyta</taxon>
        <taxon>Spermatophyta</taxon>
        <taxon>Magnoliopsida</taxon>
        <taxon>eudicotyledons</taxon>
        <taxon>Gunneridae</taxon>
        <taxon>Pentapetalae</taxon>
        <taxon>rosids</taxon>
        <taxon>fabids</taxon>
        <taxon>Rosales</taxon>
        <taxon>Rosaceae</taxon>
        <taxon>Rosoideae</taxon>
        <taxon>Rosoideae incertae sedis</taxon>
        <taxon>Rubus</taxon>
    </lineage>
</organism>
<evidence type="ECO:0000313" key="4">
    <source>
        <dbReference type="Proteomes" id="UP001457282"/>
    </source>
</evidence>
<keyword evidence="2" id="KW-0812">Transmembrane</keyword>
<sequence>MGSGSQQRDLIGRRWASHRGVEIGSGGSDRTPVGQHGFADQDEEITTAAASMQGISSADLKVGGGGSTGFAWWFGLWVFQVRETSRSGDLDYRSDAVNWLLFLDCYGIVVFLFELQGWNYELMN</sequence>
<dbReference type="AlphaFoldDB" id="A0AAW1VNH5"/>
<protein>
    <submittedName>
        <fullName evidence="3">Uncharacterized protein</fullName>
    </submittedName>
</protein>
<evidence type="ECO:0000313" key="3">
    <source>
        <dbReference type="EMBL" id="KAK9903746.1"/>
    </source>
</evidence>
<keyword evidence="2" id="KW-0472">Membrane</keyword>
<gene>
    <name evidence="3" type="ORF">M0R45_000979</name>
</gene>
<accession>A0AAW1VNH5</accession>
<dbReference type="EMBL" id="JBEDUW010000210">
    <property type="protein sequence ID" value="KAK9903746.1"/>
    <property type="molecule type" value="Genomic_DNA"/>
</dbReference>
<reference evidence="3 4" key="1">
    <citation type="journal article" date="2023" name="G3 (Bethesda)">
        <title>A chromosome-length genome assembly and annotation of blackberry (Rubus argutus, cv. 'Hillquist').</title>
        <authorList>
            <person name="Bruna T."/>
            <person name="Aryal R."/>
            <person name="Dudchenko O."/>
            <person name="Sargent D.J."/>
            <person name="Mead D."/>
            <person name="Buti M."/>
            <person name="Cavallini A."/>
            <person name="Hytonen T."/>
            <person name="Andres J."/>
            <person name="Pham M."/>
            <person name="Weisz D."/>
            <person name="Mascagni F."/>
            <person name="Usai G."/>
            <person name="Natali L."/>
            <person name="Bassil N."/>
            <person name="Fernandez G.E."/>
            <person name="Lomsadze A."/>
            <person name="Armour M."/>
            <person name="Olukolu B."/>
            <person name="Poorten T."/>
            <person name="Britton C."/>
            <person name="Davik J."/>
            <person name="Ashrafi H."/>
            <person name="Aiden E.L."/>
            <person name="Borodovsky M."/>
            <person name="Worthington M."/>
        </authorList>
    </citation>
    <scope>NUCLEOTIDE SEQUENCE [LARGE SCALE GENOMIC DNA]</scope>
    <source>
        <strain evidence="3">PI 553951</strain>
    </source>
</reference>
<feature type="region of interest" description="Disordered" evidence="1">
    <location>
        <begin position="19"/>
        <end position="38"/>
    </location>
</feature>
<keyword evidence="2" id="KW-1133">Transmembrane helix</keyword>